<dbReference type="PANTHER" id="PTHR37478">
    <property type="match status" value="1"/>
</dbReference>
<evidence type="ECO:0000256" key="1">
    <source>
        <dbReference type="ARBA" id="ARBA00009350"/>
    </source>
</evidence>
<keyword evidence="3" id="KW-1185">Reference proteome</keyword>
<dbReference type="KEGG" id="slr:L21SP2_2573"/>
<name>V5WJT8_9SPIO</name>
<dbReference type="AlphaFoldDB" id="V5WJT8"/>
<dbReference type="HOGENOM" id="CLU_094511_2_2_12"/>
<dbReference type="STRING" id="1307761.L21SP2_2573"/>
<comment type="similarity">
    <text evidence="1">Belongs to the UPF0251 family.</text>
</comment>
<dbReference type="eggNOG" id="COG1342">
    <property type="taxonomic scope" value="Bacteria"/>
</dbReference>
<gene>
    <name evidence="2" type="ORF">L21SP2_2573</name>
</gene>
<dbReference type="Pfam" id="PF02001">
    <property type="entry name" value="DUF134"/>
    <property type="match status" value="1"/>
</dbReference>
<dbReference type="Proteomes" id="UP000018680">
    <property type="component" value="Chromosome"/>
</dbReference>
<evidence type="ECO:0008006" key="4">
    <source>
        <dbReference type="Google" id="ProtNLM"/>
    </source>
</evidence>
<dbReference type="PANTHER" id="PTHR37478:SF2">
    <property type="entry name" value="UPF0251 PROTEIN TK0562"/>
    <property type="match status" value="1"/>
</dbReference>
<dbReference type="EMBL" id="CP006939">
    <property type="protein sequence ID" value="AHC15925.1"/>
    <property type="molecule type" value="Genomic_DNA"/>
</dbReference>
<evidence type="ECO:0000313" key="3">
    <source>
        <dbReference type="Proteomes" id="UP000018680"/>
    </source>
</evidence>
<dbReference type="InterPro" id="IPR013324">
    <property type="entry name" value="RNA_pol_sigma_r3/r4-like"/>
</dbReference>
<protein>
    <recommendedName>
        <fullName evidence="4">DNA-binding protein</fullName>
    </recommendedName>
</protein>
<dbReference type="SUPFAM" id="SSF88659">
    <property type="entry name" value="Sigma3 and sigma4 domains of RNA polymerase sigma factors"/>
    <property type="match status" value="1"/>
</dbReference>
<reference evidence="2 3" key="1">
    <citation type="journal article" date="2015" name="Stand. Genomic Sci.">
        <title>Complete genome sequence and description of Salinispira pacifica gen. nov., sp. nov., a novel spirochaete isolated form a hypersaline microbial mat.</title>
        <authorList>
            <person name="Ben Hania W."/>
            <person name="Joseph M."/>
            <person name="Schumann P."/>
            <person name="Bunk B."/>
            <person name="Fiebig A."/>
            <person name="Sproer C."/>
            <person name="Klenk H.P."/>
            <person name="Fardeau M.L."/>
            <person name="Spring S."/>
        </authorList>
    </citation>
    <scope>NUCLEOTIDE SEQUENCE [LARGE SCALE GENOMIC DNA]</scope>
    <source>
        <strain evidence="2 3">L21-RPul-D2</strain>
    </source>
</reference>
<proteinExistence type="inferred from homology"/>
<dbReference type="InterPro" id="IPR002852">
    <property type="entry name" value="UPF0251"/>
</dbReference>
<organism evidence="2 3">
    <name type="scientific">Salinispira pacifica</name>
    <dbReference type="NCBI Taxonomy" id="1307761"/>
    <lineage>
        <taxon>Bacteria</taxon>
        <taxon>Pseudomonadati</taxon>
        <taxon>Spirochaetota</taxon>
        <taxon>Spirochaetia</taxon>
        <taxon>Spirochaetales</taxon>
        <taxon>Spirochaetaceae</taxon>
        <taxon>Salinispira</taxon>
    </lineage>
</organism>
<sequence length="85" mass="9050">MRELKVQTLELDEFEALRLADAQGLYHADAAEKMGISRQSFGLIIKSARKKVAVALAAGDALAINASEYCAEIEAVEAAVSVSDP</sequence>
<accession>V5WJT8</accession>
<evidence type="ECO:0000313" key="2">
    <source>
        <dbReference type="EMBL" id="AHC15925.1"/>
    </source>
</evidence>